<evidence type="ECO:0000256" key="2">
    <source>
        <dbReference type="ARBA" id="ARBA00022691"/>
    </source>
</evidence>
<evidence type="ECO:0000259" key="7">
    <source>
        <dbReference type="PROSITE" id="PS51918"/>
    </source>
</evidence>
<dbReference type="EMBL" id="OUNR01000016">
    <property type="protein sequence ID" value="SPP65158.1"/>
    <property type="molecule type" value="Genomic_DNA"/>
</dbReference>
<dbReference type="Pfam" id="PF02310">
    <property type="entry name" value="B12-binding"/>
    <property type="match status" value="1"/>
</dbReference>
<dbReference type="InParanoid" id="A0A330L625"/>
<feature type="domain" description="Radical SAM core" evidence="7">
    <location>
        <begin position="215"/>
        <end position="444"/>
    </location>
</feature>
<dbReference type="SFLD" id="SFLDS00029">
    <property type="entry name" value="Radical_SAM"/>
    <property type="match status" value="1"/>
</dbReference>
<dbReference type="PANTHER" id="PTHR43409:SF16">
    <property type="entry name" value="SLR0320 PROTEIN"/>
    <property type="match status" value="1"/>
</dbReference>
<dbReference type="PROSITE" id="PS51918">
    <property type="entry name" value="RADICAL_SAM"/>
    <property type="match status" value="1"/>
</dbReference>
<dbReference type="SFLD" id="SFLDG01123">
    <property type="entry name" value="methyltransferase_(Class_B)"/>
    <property type="match status" value="1"/>
</dbReference>
<dbReference type="AlphaFoldDB" id="A0A330L625"/>
<gene>
    <name evidence="8" type="ORF">NITLEN_30072</name>
</gene>
<evidence type="ECO:0000256" key="4">
    <source>
        <dbReference type="ARBA" id="ARBA00023004"/>
    </source>
</evidence>
<protein>
    <submittedName>
        <fullName evidence="8">Radical SAM domain-containing protein</fullName>
    </submittedName>
</protein>
<keyword evidence="4" id="KW-0408">Iron</keyword>
<dbReference type="GO" id="GO:0005829">
    <property type="term" value="C:cytosol"/>
    <property type="evidence" value="ECO:0007669"/>
    <property type="project" value="TreeGrafter"/>
</dbReference>
<dbReference type="SUPFAM" id="SSF102114">
    <property type="entry name" value="Radical SAM enzymes"/>
    <property type="match status" value="1"/>
</dbReference>
<dbReference type="GO" id="GO:0046872">
    <property type="term" value="F:metal ion binding"/>
    <property type="evidence" value="ECO:0007669"/>
    <property type="project" value="UniProtKB-KW"/>
</dbReference>
<evidence type="ECO:0000259" key="6">
    <source>
        <dbReference type="PROSITE" id="PS51332"/>
    </source>
</evidence>
<dbReference type="InterPro" id="IPR058240">
    <property type="entry name" value="rSAM_sf"/>
</dbReference>
<dbReference type="InterPro" id="IPR051198">
    <property type="entry name" value="BchE-like"/>
</dbReference>
<dbReference type="Proteomes" id="UP000248168">
    <property type="component" value="Unassembled WGS sequence"/>
</dbReference>
<dbReference type="InterPro" id="IPR006638">
    <property type="entry name" value="Elp3/MiaA/NifB-like_rSAM"/>
</dbReference>
<keyword evidence="9" id="KW-1185">Reference proteome</keyword>
<keyword evidence="5" id="KW-0411">Iron-sulfur</keyword>
<dbReference type="Pfam" id="PF04055">
    <property type="entry name" value="Radical_SAM"/>
    <property type="match status" value="1"/>
</dbReference>
<name>A0A330L625_9BACT</name>
<evidence type="ECO:0000256" key="1">
    <source>
        <dbReference type="ARBA" id="ARBA00001966"/>
    </source>
</evidence>
<keyword evidence="2" id="KW-0949">S-adenosyl-L-methionine</keyword>
<dbReference type="PANTHER" id="PTHR43409">
    <property type="entry name" value="ANAEROBIC MAGNESIUM-PROTOPORPHYRIN IX MONOMETHYL ESTER CYCLASE-RELATED"/>
    <property type="match status" value="1"/>
</dbReference>
<evidence type="ECO:0000256" key="3">
    <source>
        <dbReference type="ARBA" id="ARBA00022723"/>
    </source>
</evidence>
<dbReference type="PROSITE" id="PS51332">
    <property type="entry name" value="B12_BINDING"/>
    <property type="match status" value="1"/>
</dbReference>
<dbReference type="Gene3D" id="3.80.30.20">
    <property type="entry name" value="tm_1862 like domain"/>
    <property type="match status" value="1"/>
</dbReference>
<keyword evidence="3" id="KW-0479">Metal-binding</keyword>
<dbReference type="InterPro" id="IPR034466">
    <property type="entry name" value="Methyltransferase_Class_B"/>
</dbReference>
<organism evidence="8 9">
    <name type="scientific">Nitrospira lenta</name>
    <dbReference type="NCBI Taxonomy" id="1436998"/>
    <lineage>
        <taxon>Bacteria</taxon>
        <taxon>Pseudomonadati</taxon>
        <taxon>Nitrospirota</taxon>
        <taxon>Nitrospiria</taxon>
        <taxon>Nitrospirales</taxon>
        <taxon>Nitrospiraceae</taxon>
        <taxon>Nitrospira</taxon>
    </lineage>
</organism>
<evidence type="ECO:0000313" key="9">
    <source>
        <dbReference type="Proteomes" id="UP000248168"/>
    </source>
</evidence>
<dbReference type="GO" id="GO:0003824">
    <property type="term" value="F:catalytic activity"/>
    <property type="evidence" value="ECO:0007669"/>
    <property type="project" value="InterPro"/>
</dbReference>
<sequence>MTRPGRLDLLLINPNSRARVYQSLGSDLAAVEPPVWIGLMATFIRDRGYSVKILDAEAEGIGPKDVTEQVRHLHPRLAAVIVYGQQPSASTQNMTAAGEVCTAIKRSLPDQPLLIGGLHPSALPERTMREEAVDFVCQGEGPYTLLGLLQQPEWNSPVDYSKVNGLWYRKKGVICSTPQAPVIEDLDKDLRAVAWDLLPMDKYRAHNWHCFGHIGDRKPYASMYTSLGCPFKCSFCCINTPFGKPMIRYRSPDSVIREIDELVTKYGVRNIKMADEMFILNERQVLGICDRIIDRGYDLNIWAYARIDTVKDSMLKKLKQAGVNWLGIGIESASTYVRDGVDKSFGKKDIKEIFEKIRAADINIGANFIFGLPDDTLATMQETLDLAIELCPDWANFYSAMAYPGSKLYELALDKHLPLPETWIGYSQHAYEALPLPTEHLSASTVLGFRDAAFHTFFEHPRYLAHVEAKFGSDTVEHLRDMTKHRLKRQHLDESLAATARS</sequence>
<dbReference type="CDD" id="cd01335">
    <property type="entry name" value="Radical_SAM"/>
    <property type="match status" value="1"/>
</dbReference>
<evidence type="ECO:0000313" key="8">
    <source>
        <dbReference type="EMBL" id="SPP65158.1"/>
    </source>
</evidence>
<proteinExistence type="predicted"/>
<comment type="cofactor">
    <cofactor evidence="1">
        <name>[4Fe-4S] cluster</name>
        <dbReference type="ChEBI" id="CHEBI:49883"/>
    </cofactor>
</comment>
<dbReference type="GO" id="GO:0031419">
    <property type="term" value="F:cobalamin binding"/>
    <property type="evidence" value="ECO:0007669"/>
    <property type="project" value="InterPro"/>
</dbReference>
<dbReference type="InterPro" id="IPR023404">
    <property type="entry name" value="rSAM_horseshoe"/>
</dbReference>
<dbReference type="Gene3D" id="3.40.50.280">
    <property type="entry name" value="Cobalamin-binding domain"/>
    <property type="match status" value="1"/>
</dbReference>
<dbReference type="InterPro" id="IPR006158">
    <property type="entry name" value="Cobalamin-bd"/>
</dbReference>
<dbReference type="InterPro" id="IPR007197">
    <property type="entry name" value="rSAM"/>
</dbReference>
<dbReference type="SMART" id="SM00729">
    <property type="entry name" value="Elp3"/>
    <property type="match status" value="1"/>
</dbReference>
<dbReference type="GO" id="GO:0051539">
    <property type="term" value="F:4 iron, 4 sulfur cluster binding"/>
    <property type="evidence" value="ECO:0007669"/>
    <property type="project" value="UniProtKB-KW"/>
</dbReference>
<evidence type="ECO:0000256" key="5">
    <source>
        <dbReference type="ARBA" id="ARBA00023014"/>
    </source>
</evidence>
<accession>A0A330L625</accession>
<feature type="domain" description="B12-binding" evidence="6">
    <location>
        <begin position="16"/>
        <end position="159"/>
    </location>
</feature>
<reference evidence="9" key="1">
    <citation type="submission" date="2018-04" db="EMBL/GenBank/DDBJ databases">
        <authorList>
            <person name="Lucker S."/>
            <person name="Sakoula D."/>
        </authorList>
    </citation>
    <scope>NUCLEOTIDE SEQUENCE [LARGE SCALE GENOMIC DNA]</scope>
</reference>
<dbReference type="RefSeq" id="WP_121989483.1">
    <property type="nucleotide sequence ID" value="NZ_OUNR01000016.1"/>
</dbReference>
<dbReference type="SFLD" id="SFLDG01082">
    <property type="entry name" value="B12-binding_domain_containing"/>
    <property type="match status" value="1"/>
</dbReference>
<dbReference type="OrthoDB" id="9801424at2"/>